<keyword evidence="1" id="KW-0732">Signal</keyword>
<evidence type="ECO:0000313" key="3">
    <source>
        <dbReference type="Proteomes" id="UP000249590"/>
    </source>
</evidence>
<organism evidence="2 3">
    <name type="scientific">Acuticoccus sediminis</name>
    <dbReference type="NCBI Taxonomy" id="2184697"/>
    <lineage>
        <taxon>Bacteria</taxon>
        <taxon>Pseudomonadati</taxon>
        <taxon>Pseudomonadota</taxon>
        <taxon>Alphaproteobacteria</taxon>
        <taxon>Hyphomicrobiales</taxon>
        <taxon>Amorphaceae</taxon>
        <taxon>Acuticoccus</taxon>
    </lineage>
</organism>
<evidence type="ECO:0000256" key="1">
    <source>
        <dbReference type="SAM" id="SignalP"/>
    </source>
</evidence>
<evidence type="ECO:0000313" key="2">
    <source>
        <dbReference type="EMBL" id="RAI03034.1"/>
    </source>
</evidence>
<feature type="chain" id="PRO_5032513006" evidence="1">
    <location>
        <begin position="23"/>
        <end position="77"/>
    </location>
</feature>
<name>A0A8B2NZB1_9HYPH</name>
<protein>
    <submittedName>
        <fullName evidence="2">Uncharacterized protein</fullName>
    </submittedName>
</protein>
<feature type="signal peptide" evidence="1">
    <location>
        <begin position="1"/>
        <end position="22"/>
    </location>
</feature>
<dbReference type="Proteomes" id="UP000249590">
    <property type="component" value="Unassembled WGS sequence"/>
</dbReference>
<dbReference type="AlphaFoldDB" id="A0A8B2NZB1"/>
<proteinExistence type="predicted"/>
<sequence>MKTLIAAIVAMAISLMAVVAQVAAYAAPLPSQGIMSAFAKATSIAQADRRALAADAAIALGAHDLGLVFTASAAGVK</sequence>
<reference evidence="2 3" key="1">
    <citation type="submission" date="2018-05" db="EMBL/GenBank/DDBJ databases">
        <title>Acuticoccus sediminis sp. nov., isolated from deep-sea sediment of Indian Ocean.</title>
        <authorList>
            <person name="Liu X."/>
            <person name="Lai Q."/>
            <person name="Du Y."/>
            <person name="Sun F."/>
            <person name="Zhang X."/>
            <person name="Wang S."/>
            <person name="Shao Z."/>
        </authorList>
    </citation>
    <scope>NUCLEOTIDE SEQUENCE [LARGE SCALE GENOMIC DNA]</scope>
    <source>
        <strain evidence="2 3">PTG4-2</strain>
    </source>
</reference>
<dbReference type="EMBL" id="QHHQ01000001">
    <property type="protein sequence ID" value="RAI03034.1"/>
    <property type="molecule type" value="Genomic_DNA"/>
</dbReference>
<accession>A0A8B2NZB1</accession>
<keyword evidence="3" id="KW-1185">Reference proteome</keyword>
<gene>
    <name evidence="2" type="ORF">DLJ53_00400</name>
</gene>
<dbReference type="RefSeq" id="WP_111341302.1">
    <property type="nucleotide sequence ID" value="NZ_JAIWKD010000001.1"/>
</dbReference>
<comment type="caution">
    <text evidence="2">The sequence shown here is derived from an EMBL/GenBank/DDBJ whole genome shotgun (WGS) entry which is preliminary data.</text>
</comment>